<gene>
    <name evidence="3" type="ORF">JFN93_15345</name>
</gene>
<dbReference type="Proteomes" id="UP000636888">
    <property type="component" value="Unassembled WGS sequence"/>
</dbReference>
<feature type="compositionally biased region" description="Basic and acidic residues" evidence="1">
    <location>
        <begin position="87"/>
        <end position="100"/>
    </location>
</feature>
<evidence type="ECO:0000313" key="3">
    <source>
        <dbReference type="EMBL" id="MBJ6726092.1"/>
    </source>
</evidence>
<evidence type="ECO:0000256" key="2">
    <source>
        <dbReference type="SAM" id="Phobius"/>
    </source>
</evidence>
<accession>A0A8J7J0I8</accession>
<comment type="caution">
    <text evidence="3">The sequence shown here is derived from an EMBL/GenBank/DDBJ whole genome shotgun (WGS) entry which is preliminary data.</text>
</comment>
<feature type="region of interest" description="Disordered" evidence="1">
    <location>
        <begin position="50"/>
        <end position="100"/>
    </location>
</feature>
<keyword evidence="2" id="KW-0472">Membrane</keyword>
<organism evidence="3 4">
    <name type="scientific">Geomesophilobacter sediminis</name>
    <dbReference type="NCBI Taxonomy" id="2798584"/>
    <lineage>
        <taxon>Bacteria</taxon>
        <taxon>Pseudomonadati</taxon>
        <taxon>Thermodesulfobacteriota</taxon>
        <taxon>Desulfuromonadia</taxon>
        <taxon>Geobacterales</taxon>
        <taxon>Geobacteraceae</taxon>
        <taxon>Geomesophilobacter</taxon>
    </lineage>
</organism>
<name>A0A8J7J0I8_9BACT</name>
<protein>
    <submittedName>
        <fullName evidence="3">Uncharacterized protein</fullName>
    </submittedName>
</protein>
<reference evidence="3" key="1">
    <citation type="submission" date="2020-12" db="EMBL/GenBank/DDBJ databases">
        <title>Geomonas sp. Red875, isolated from river sediment.</title>
        <authorList>
            <person name="Xu Z."/>
            <person name="Zhang Z."/>
            <person name="Masuda Y."/>
            <person name="Itoh H."/>
            <person name="Senoo K."/>
        </authorList>
    </citation>
    <scope>NUCLEOTIDE SEQUENCE</scope>
    <source>
        <strain evidence="3">Red875</strain>
    </source>
</reference>
<sequence length="100" mass="11576">MDEKKWYDEHRELPSPWEWIIVVLFSAAIVGYGLIVFYAVGDGPRHWDVGQLPDTPAESIYSTDEPRGKVQRQLPRLPESYGPTIEKAPREQLRERGPTR</sequence>
<keyword evidence="2" id="KW-0812">Transmembrane</keyword>
<dbReference type="AlphaFoldDB" id="A0A8J7J0I8"/>
<dbReference type="RefSeq" id="WP_199384983.1">
    <property type="nucleotide sequence ID" value="NZ_JAEMHM010000012.1"/>
</dbReference>
<keyword evidence="4" id="KW-1185">Reference proteome</keyword>
<proteinExistence type="predicted"/>
<evidence type="ECO:0000313" key="4">
    <source>
        <dbReference type="Proteomes" id="UP000636888"/>
    </source>
</evidence>
<keyword evidence="2" id="KW-1133">Transmembrane helix</keyword>
<dbReference type="EMBL" id="JAEMHM010000012">
    <property type="protein sequence ID" value="MBJ6726092.1"/>
    <property type="molecule type" value="Genomic_DNA"/>
</dbReference>
<feature type="transmembrane region" description="Helical" evidence="2">
    <location>
        <begin position="20"/>
        <end position="40"/>
    </location>
</feature>
<evidence type="ECO:0000256" key="1">
    <source>
        <dbReference type="SAM" id="MobiDB-lite"/>
    </source>
</evidence>